<dbReference type="PANTHER" id="PTHR35004:SF7">
    <property type="entry name" value="INTEGRASE PROTEIN"/>
    <property type="match status" value="1"/>
</dbReference>
<reference evidence="7" key="1">
    <citation type="journal article" date="2018" name="Plasmid">
        <title>Complete sequence of the tumor-inducing plasmid pTiChry5 from the hypervirulent Agrobacterium tumefaciens strain Chry5.</title>
        <authorList>
            <person name="Shao S."/>
            <person name="Zhang X."/>
            <person name="van Heusden G.P.H."/>
            <person name="Hooykaas P.J."/>
        </authorList>
    </citation>
    <scope>NUCLEOTIDE SEQUENCE</scope>
    <source>
        <strain evidence="7">Chry5</strain>
        <plasmid evidence="7">pTiChry5</plasmid>
    </source>
</reference>
<evidence type="ECO:0000256" key="2">
    <source>
        <dbReference type="ARBA" id="ARBA00022578"/>
    </source>
</evidence>
<dbReference type="AlphaFoldDB" id="A0A2P0QJS6"/>
<keyword evidence="2" id="KW-0815">Transposition</keyword>
<dbReference type="GO" id="GO:0015074">
    <property type="term" value="P:DNA integration"/>
    <property type="evidence" value="ECO:0007669"/>
    <property type="project" value="InterPro"/>
</dbReference>
<protein>
    <submittedName>
        <fullName evidence="7">Integrase core domain protein</fullName>
    </submittedName>
</protein>
<dbReference type="NCBIfam" id="NF033546">
    <property type="entry name" value="transpos_IS21"/>
    <property type="match status" value="1"/>
</dbReference>
<keyword evidence="7" id="KW-0614">Plasmid</keyword>
<sequence>MIDMALLSVIRRWHFREHLSIREICRRTGLSRNTIRKYLRAGGVEPKFNVPERPSKLDPFADRLSAWLKTESKKGRKQKRTMKQLHADLVSLGYEGSYNRVAAFAREWRDDRQRELQTTGRGTFVPLAFEPGEAFQFDWSEDWAIIGNERTKLQIAHTKLSYSRAFIVRAYLLQTHEMLFDAHNHAFRVFGGIPGRGIYDNMRTAIDKVGRGKERDVNVRFMAMASHYVFEPEFCNPASGWEKGQVEKNVQDARHRFFQPIPRFPSLEALNDWLEERCKEFWAKTPHGQLRGTIADIWAEEVPALMPLSRPFDGFVEYTKRVTPTCLVHLERNRYSVPASFANRPVSLRVYPDRIVVAAEGQIVCEHRRVIDRSHDRPGQTIYDWRHYLAVVQRKPGALRNGAPFIELPDAFRTLQQYLLKKPGGDREMVDILALVLQHDEQAVLSAVDMALKSGVPTKTHVLNLLHRLVDGKSFTPPTLDAPQALTLTNEPKANVERYDTLRKTEARHAS</sequence>
<evidence type="ECO:0000259" key="5">
    <source>
        <dbReference type="PROSITE" id="PS50531"/>
    </source>
</evidence>
<dbReference type="GO" id="GO:0006310">
    <property type="term" value="P:DNA recombination"/>
    <property type="evidence" value="ECO:0007669"/>
    <property type="project" value="UniProtKB-KW"/>
</dbReference>
<dbReference type="InterPro" id="IPR017894">
    <property type="entry name" value="HTH_IS21_transposase_type"/>
</dbReference>
<dbReference type="EMBL" id="KX388536">
    <property type="protein sequence ID" value="ARU12529.1"/>
    <property type="molecule type" value="Genomic_DNA"/>
</dbReference>
<dbReference type="InterPro" id="IPR001584">
    <property type="entry name" value="Integrase_cat-core"/>
</dbReference>
<geneLocation type="plasmid" evidence="7">
    <name>pTiChry5</name>
</geneLocation>
<proteinExistence type="inferred from homology"/>
<evidence type="ECO:0000256" key="4">
    <source>
        <dbReference type="ARBA" id="ARBA00023172"/>
    </source>
</evidence>
<organism evidence="7">
    <name type="scientific">Agrobacterium tumefaciens</name>
    <dbReference type="NCBI Taxonomy" id="358"/>
    <lineage>
        <taxon>Bacteria</taxon>
        <taxon>Pseudomonadati</taxon>
        <taxon>Pseudomonadota</taxon>
        <taxon>Alphaproteobacteria</taxon>
        <taxon>Hyphomicrobiales</taxon>
        <taxon>Rhizobiaceae</taxon>
        <taxon>Rhizobium/Agrobacterium group</taxon>
        <taxon>Agrobacterium</taxon>
        <taxon>Agrobacterium tumefaciens complex</taxon>
    </lineage>
</organism>
<dbReference type="GO" id="GO:0003677">
    <property type="term" value="F:DNA binding"/>
    <property type="evidence" value="ECO:0007669"/>
    <property type="project" value="UniProtKB-KW"/>
</dbReference>
<dbReference type="InterPro" id="IPR054353">
    <property type="entry name" value="IstA-like_C"/>
</dbReference>
<gene>
    <name evidence="7" type="ORF">AgrTiChry5_115</name>
</gene>
<dbReference type="Pfam" id="PF22483">
    <property type="entry name" value="Mu-transpos_C_2"/>
    <property type="match status" value="1"/>
</dbReference>
<evidence type="ECO:0000259" key="6">
    <source>
        <dbReference type="PROSITE" id="PS50994"/>
    </source>
</evidence>
<dbReference type="GO" id="GO:0032196">
    <property type="term" value="P:transposition"/>
    <property type="evidence" value="ECO:0007669"/>
    <property type="project" value="UniProtKB-KW"/>
</dbReference>
<feature type="domain" description="HTH IS21-type" evidence="5">
    <location>
        <begin position="6"/>
        <end position="68"/>
    </location>
</feature>
<evidence type="ECO:0000313" key="7">
    <source>
        <dbReference type="EMBL" id="ARU12529.1"/>
    </source>
</evidence>
<evidence type="ECO:0000256" key="1">
    <source>
        <dbReference type="ARBA" id="ARBA00009277"/>
    </source>
</evidence>
<comment type="similarity">
    <text evidence="1">Belongs to the transposase IS21/IS408/IS1162 family.</text>
</comment>
<keyword evidence="4" id="KW-0233">DNA recombination</keyword>
<dbReference type="PROSITE" id="PS50994">
    <property type="entry name" value="INTEGRASE"/>
    <property type="match status" value="1"/>
</dbReference>
<dbReference type="PANTHER" id="PTHR35004">
    <property type="entry name" value="TRANSPOSASE RV3428C-RELATED"/>
    <property type="match status" value="1"/>
</dbReference>
<dbReference type="PROSITE" id="PS50531">
    <property type="entry name" value="HTH_IS21"/>
    <property type="match status" value="1"/>
</dbReference>
<feature type="domain" description="Integrase catalytic" evidence="6">
    <location>
        <begin position="127"/>
        <end position="302"/>
    </location>
</feature>
<evidence type="ECO:0000256" key="3">
    <source>
        <dbReference type="ARBA" id="ARBA00023125"/>
    </source>
</evidence>
<name>A0A2P0QJS6_AGRTU</name>
<accession>A0A2P0QJS6</accession>
<keyword evidence="3" id="KW-0238">DNA-binding</keyword>